<dbReference type="SUPFAM" id="SSF51735">
    <property type="entry name" value="NAD(P)-binding Rossmann-fold domains"/>
    <property type="match status" value="1"/>
</dbReference>
<evidence type="ECO:0000259" key="7">
    <source>
        <dbReference type="Pfam" id="PF08240"/>
    </source>
</evidence>
<comment type="cofactor">
    <cofactor evidence="1 5">
        <name>Zn(2+)</name>
        <dbReference type="ChEBI" id="CHEBI:29105"/>
    </cofactor>
</comment>
<dbReference type="PANTHER" id="PTHR42813:SF2">
    <property type="entry name" value="DEHYDROGENASE, ZINC-CONTAINING, PUTATIVE (AFU_ORTHOLOGUE AFUA_2G02810)-RELATED"/>
    <property type="match status" value="1"/>
</dbReference>
<reference evidence="8 9" key="1">
    <citation type="submission" date="2019-10" db="EMBL/GenBank/DDBJ databases">
        <title>Dictyobacter vulcani sp. nov., within the class Ktedonobacteria, isolated from soil of volcanic Mt. Zao.</title>
        <authorList>
            <person name="Zheng Y."/>
            <person name="Wang C.M."/>
            <person name="Sakai Y."/>
            <person name="Abe K."/>
            <person name="Yokota A."/>
            <person name="Yabe S."/>
        </authorList>
    </citation>
    <scope>NUCLEOTIDE SEQUENCE [LARGE SCALE GENOMIC DNA]</scope>
    <source>
        <strain evidence="8 9">W12</strain>
    </source>
</reference>
<dbReference type="InterPro" id="IPR011032">
    <property type="entry name" value="GroES-like_sf"/>
</dbReference>
<dbReference type="GO" id="GO:0016491">
    <property type="term" value="F:oxidoreductase activity"/>
    <property type="evidence" value="ECO:0007669"/>
    <property type="project" value="UniProtKB-KW"/>
</dbReference>
<dbReference type="Proteomes" id="UP000326912">
    <property type="component" value="Unassembled WGS sequence"/>
</dbReference>
<feature type="domain" description="Alcohol dehydrogenase-like C-terminal" evidence="6">
    <location>
        <begin position="180"/>
        <end position="302"/>
    </location>
</feature>
<sequence length="347" mass="36795">MRATVYHGKCDVRIDQVPDPQIKEPGDAIVRVTHACICGSDLWPYRGMDQYQEGWRLGHEFMGMVEEVGKDVHTIKPGDRVISPFTYSDGTCEFCQKGLYTSCLHGSIWGGAANDGGQAEAVRVPMADGTLVKIPEEASNDEKLLKSILPLTDVMGTGHHAAVCAGVTQGGTVAIIGDGAVGLCGVLAAKRLGAERIIVLGHQPKRLAIAKSFGATDIVEERDAEAIARVQDLTKGGAHAVLECVGTKAAMDMAIDVARPGGGVGYVGAPHGSENLKFSRLFMQNISLRGGIAPVRAYIPDLLKDVIAGKIDPSPVLDMTVDLNGVPSGYAAMDKREAIKVMVQPQK</sequence>
<dbReference type="InterPro" id="IPR013149">
    <property type="entry name" value="ADH-like_C"/>
</dbReference>
<dbReference type="CDD" id="cd08287">
    <property type="entry name" value="FDH_like_ADH3"/>
    <property type="match status" value="1"/>
</dbReference>
<evidence type="ECO:0000313" key="9">
    <source>
        <dbReference type="Proteomes" id="UP000326912"/>
    </source>
</evidence>
<evidence type="ECO:0000256" key="4">
    <source>
        <dbReference type="ARBA" id="ARBA00023002"/>
    </source>
</evidence>
<dbReference type="SUPFAM" id="SSF50129">
    <property type="entry name" value="GroES-like"/>
    <property type="match status" value="1"/>
</dbReference>
<dbReference type="InterPro" id="IPR002328">
    <property type="entry name" value="ADH_Zn_CS"/>
</dbReference>
<evidence type="ECO:0000256" key="2">
    <source>
        <dbReference type="ARBA" id="ARBA00022723"/>
    </source>
</evidence>
<keyword evidence="4" id="KW-0560">Oxidoreductase</keyword>
<gene>
    <name evidence="8" type="ORF">KDW_46060</name>
</gene>
<dbReference type="Gene3D" id="3.40.50.720">
    <property type="entry name" value="NAD(P)-binding Rossmann-like Domain"/>
    <property type="match status" value="1"/>
</dbReference>
<dbReference type="Pfam" id="PF00107">
    <property type="entry name" value="ADH_zinc_N"/>
    <property type="match status" value="1"/>
</dbReference>
<dbReference type="Gene3D" id="3.90.180.10">
    <property type="entry name" value="Medium-chain alcohol dehydrogenases, catalytic domain"/>
    <property type="match status" value="1"/>
</dbReference>
<comment type="caution">
    <text evidence="8">The sequence shown here is derived from an EMBL/GenBank/DDBJ whole genome shotgun (WGS) entry which is preliminary data.</text>
</comment>
<evidence type="ECO:0000259" key="6">
    <source>
        <dbReference type="Pfam" id="PF00107"/>
    </source>
</evidence>
<keyword evidence="3 5" id="KW-0862">Zinc</keyword>
<dbReference type="PANTHER" id="PTHR42813">
    <property type="entry name" value="ZINC-TYPE ALCOHOL DEHYDROGENASE-LIKE"/>
    <property type="match status" value="1"/>
</dbReference>
<evidence type="ECO:0000313" key="8">
    <source>
        <dbReference type="EMBL" id="GER90444.1"/>
    </source>
</evidence>
<accession>A0A5J4KM44</accession>
<evidence type="ECO:0000256" key="5">
    <source>
        <dbReference type="RuleBase" id="RU361277"/>
    </source>
</evidence>
<dbReference type="InterPro" id="IPR013154">
    <property type="entry name" value="ADH-like_N"/>
</dbReference>
<name>A0A5J4KM44_9CHLR</name>
<keyword evidence="2 5" id="KW-0479">Metal-binding</keyword>
<dbReference type="GO" id="GO:0008270">
    <property type="term" value="F:zinc ion binding"/>
    <property type="evidence" value="ECO:0007669"/>
    <property type="project" value="InterPro"/>
</dbReference>
<proteinExistence type="inferred from homology"/>
<organism evidence="8 9">
    <name type="scientific">Dictyobacter vulcani</name>
    <dbReference type="NCBI Taxonomy" id="2607529"/>
    <lineage>
        <taxon>Bacteria</taxon>
        <taxon>Bacillati</taxon>
        <taxon>Chloroflexota</taxon>
        <taxon>Ktedonobacteria</taxon>
        <taxon>Ktedonobacterales</taxon>
        <taxon>Dictyobacteraceae</taxon>
        <taxon>Dictyobacter</taxon>
    </lineage>
</organism>
<dbReference type="AlphaFoldDB" id="A0A5J4KM44"/>
<dbReference type="RefSeq" id="WP_151758190.1">
    <property type="nucleotide sequence ID" value="NZ_BKZW01000002.1"/>
</dbReference>
<feature type="domain" description="Alcohol dehydrogenase-like N-terminal" evidence="7">
    <location>
        <begin position="25"/>
        <end position="136"/>
    </location>
</feature>
<protein>
    <submittedName>
        <fullName evidence="8">IMP dehydrogenase</fullName>
    </submittedName>
</protein>
<dbReference type="Pfam" id="PF08240">
    <property type="entry name" value="ADH_N"/>
    <property type="match status" value="1"/>
</dbReference>
<evidence type="ECO:0000256" key="3">
    <source>
        <dbReference type="ARBA" id="ARBA00022833"/>
    </source>
</evidence>
<evidence type="ECO:0000256" key="1">
    <source>
        <dbReference type="ARBA" id="ARBA00001947"/>
    </source>
</evidence>
<dbReference type="EMBL" id="BKZW01000002">
    <property type="protein sequence ID" value="GER90444.1"/>
    <property type="molecule type" value="Genomic_DNA"/>
</dbReference>
<keyword evidence="9" id="KW-1185">Reference proteome</keyword>
<comment type="similarity">
    <text evidence="5">Belongs to the zinc-containing alcohol dehydrogenase family.</text>
</comment>
<dbReference type="PROSITE" id="PS00059">
    <property type="entry name" value="ADH_ZINC"/>
    <property type="match status" value="1"/>
</dbReference>
<dbReference type="InterPro" id="IPR036291">
    <property type="entry name" value="NAD(P)-bd_dom_sf"/>
</dbReference>